<evidence type="ECO:0000256" key="6">
    <source>
        <dbReference type="ARBA" id="ARBA00023136"/>
    </source>
</evidence>
<dbReference type="PROSITE" id="PS50928">
    <property type="entry name" value="ABC_TM1"/>
    <property type="match status" value="1"/>
</dbReference>
<evidence type="ECO:0000256" key="4">
    <source>
        <dbReference type="ARBA" id="ARBA00022692"/>
    </source>
</evidence>
<dbReference type="InterPro" id="IPR035906">
    <property type="entry name" value="MetI-like_sf"/>
</dbReference>
<dbReference type="PANTHER" id="PTHR43744">
    <property type="entry name" value="ABC TRANSPORTER PERMEASE PROTEIN MG189-RELATED-RELATED"/>
    <property type="match status" value="1"/>
</dbReference>
<evidence type="ECO:0000256" key="2">
    <source>
        <dbReference type="ARBA" id="ARBA00022448"/>
    </source>
</evidence>
<evidence type="ECO:0000313" key="10">
    <source>
        <dbReference type="EMBL" id="MFC5297224.1"/>
    </source>
</evidence>
<feature type="transmembrane region" description="Helical" evidence="7">
    <location>
        <begin position="164"/>
        <end position="193"/>
    </location>
</feature>
<feature type="transmembrane region" description="Helical" evidence="7">
    <location>
        <begin position="214"/>
        <end position="236"/>
    </location>
</feature>
<feature type="region of interest" description="Disordered" evidence="8">
    <location>
        <begin position="1"/>
        <end position="33"/>
    </location>
</feature>
<dbReference type="PANTHER" id="PTHR43744:SF12">
    <property type="entry name" value="ABC TRANSPORTER PERMEASE PROTEIN MG189-RELATED"/>
    <property type="match status" value="1"/>
</dbReference>
<evidence type="ECO:0000313" key="11">
    <source>
        <dbReference type="Proteomes" id="UP001595937"/>
    </source>
</evidence>
<feature type="transmembrane region" description="Helical" evidence="7">
    <location>
        <begin position="138"/>
        <end position="158"/>
    </location>
</feature>
<proteinExistence type="inferred from homology"/>
<keyword evidence="6 7" id="KW-0472">Membrane</keyword>
<dbReference type="Pfam" id="PF00528">
    <property type="entry name" value="BPD_transp_1"/>
    <property type="match status" value="1"/>
</dbReference>
<dbReference type="EMBL" id="JBHSLN010000020">
    <property type="protein sequence ID" value="MFC5297224.1"/>
    <property type="molecule type" value="Genomic_DNA"/>
</dbReference>
<dbReference type="CDD" id="cd06261">
    <property type="entry name" value="TM_PBP2"/>
    <property type="match status" value="1"/>
</dbReference>
<comment type="subcellular location">
    <subcellularLocation>
        <location evidence="1 7">Cell membrane</location>
        <topology evidence="1 7">Multi-pass membrane protein</topology>
    </subcellularLocation>
</comment>
<evidence type="ECO:0000256" key="5">
    <source>
        <dbReference type="ARBA" id="ARBA00022989"/>
    </source>
</evidence>
<accession>A0ABW0FGN6</accession>
<sequence>MSTQPLMTDRPAPDPRPATPAHRVPKGSRPSRSSRSSRVAALIPQLFLVPWALVVAVPLVWMLMSSLKTNVEIYNSPFGPPSELRVGVYVDAWTESNISAFFLNTVVVVAGGVGLTMLLAVMTAYVMAKYPFRGSRALYYLYLAGMTFPVFLAIVPLVKIVQSLGLFATPVGLILVYAAFSLPFSVFFLTAFFRSLPEELSEAAFIDGAGHFGVFFRIMLPLARPGLISIAVFNFLGQWNQYLIPVVLNPQQDEERSNYVLSQGLAALALGENYETSPTSMAQLFAGLLISMVPVLIVYILFQRQVQQGLTAGALK</sequence>
<name>A0ABW0FGN6_9MICO</name>
<dbReference type="SUPFAM" id="SSF161098">
    <property type="entry name" value="MetI-like"/>
    <property type="match status" value="1"/>
</dbReference>
<evidence type="ECO:0000256" key="1">
    <source>
        <dbReference type="ARBA" id="ARBA00004651"/>
    </source>
</evidence>
<keyword evidence="3" id="KW-1003">Cell membrane</keyword>
<evidence type="ECO:0000256" key="7">
    <source>
        <dbReference type="RuleBase" id="RU363032"/>
    </source>
</evidence>
<evidence type="ECO:0000256" key="3">
    <source>
        <dbReference type="ARBA" id="ARBA00022475"/>
    </source>
</evidence>
<dbReference type="RefSeq" id="WP_226849571.1">
    <property type="nucleotide sequence ID" value="NZ_BAAAIR010000038.1"/>
</dbReference>
<dbReference type="InterPro" id="IPR000515">
    <property type="entry name" value="MetI-like"/>
</dbReference>
<organism evidence="10 11">
    <name type="scientific">Brachybacterium tyrofermentans</name>
    <dbReference type="NCBI Taxonomy" id="47848"/>
    <lineage>
        <taxon>Bacteria</taxon>
        <taxon>Bacillati</taxon>
        <taxon>Actinomycetota</taxon>
        <taxon>Actinomycetes</taxon>
        <taxon>Micrococcales</taxon>
        <taxon>Dermabacteraceae</taxon>
        <taxon>Brachybacterium</taxon>
    </lineage>
</organism>
<protein>
    <submittedName>
        <fullName evidence="10">Carbohydrate ABC transporter permease</fullName>
    </submittedName>
</protein>
<keyword evidence="4 7" id="KW-0812">Transmembrane</keyword>
<dbReference type="Proteomes" id="UP001595937">
    <property type="component" value="Unassembled WGS sequence"/>
</dbReference>
<reference evidence="11" key="1">
    <citation type="journal article" date="2019" name="Int. J. Syst. Evol. Microbiol.">
        <title>The Global Catalogue of Microorganisms (GCM) 10K type strain sequencing project: providing services to taxonomists for standard genome sequencing and annotation.</title>
        <authorList>
            <consortium name="The Broad Institute Genomics Platform"/>
            <consortium name="The Broad Institute Genome Sequencing Center for Infectious Disease"/>
            <person name="Wu L."/>
            <person name="Ma J."/>
        </authorList>
    </citation>
    <scope>NUCLEOTIDE SEQUENCE [LARGE SCALE GENOMIC DNA]</scope>
    <source>
        <strain evidence="11">CGMCC 1.16455</strain>
    </source>
</reference>
<keyword evidence="5 7" id="KW-1133">Transmembrane helix</keyword>
<evidence type="ECO:0000259" key="9">
    <source>
        <dbReference type="PROSITE" id="PS50928"/>
    </source>
</evidence>
<keyword evidence="11" id="KW-1185">Reference proteome</keyword>
<feature type="transmembrane region" description="Helical" evidence="7">
    <location>
        <begin position="101"/>
        <end position="126"/>
    </location>
</feature>
<dbReference type="GeneID" id="303297612"/>
<dbReference type="Gene3D" id="1.10.3720.10">
    <property type="entry name" value="MetI-like"/>
    <property type="match status" value="1"/>
</dbReference>
<evidence type="ECO:0000256" key="8">
    <source>
        <dbReference type="SAM" id="MobiDB-lite"/>
    </source>
</evidence>
<comment type="similarity">
    <text evidence="7">Belongs to the binding-protein-dependent transport system permease family.</text>
</comment>
<feature type="transmembrane region" description="Helical" evidence="7">
    <location>
        <begin position="281"/>
        <end position="302"/>
    </location>
</feature>
<gene>
    <name evidence="10" type="ORF">ACFPK8_06840</name>
</gene>
<feature type="domain" description="ABC transmembrane type-1" evidence="9">
    <location>
        <begin position="102"/>
        <end position="302"/>
    </location>
</feature>
<keyword evidence="2 7" id="KW-0813">Transport</keyword>
<feature type="transmembrane region" description="Helical" evidence="7">
    <location>
        <begin position="39"/>
        <end position="64"/>
    </location>
</feature>
<comment type="caution">
    <text evidence="10">The sequence shown here is derived from an EMBL/GenBank/DDBJ whole genome shotgun (WGS) entry which is preliminary data.</text>
</comment>